<organism evidence="2 3">
    <name type="scientific">Propionibacterium acidifaciens F0233</name>
    <dbReference type="NCBI Taxonomy" id="553198"/>
    <lineage>
        <taxon>Bacteria</taxon>
        <taxon>Bacillati</taxon>
        <taxon>Actinomycetota</taxon>
        <taxon>Actinomycetes</taxon>
        <taxon>Propionibacteriales</taxon>
        <taxon>Propionibacteriaceae</taxon>
        <taxon>Propionibacterium</taxon>
    </lineage>
</organism>
<accession>U2RU06</accession>
<feature type="transmembrane region" description="Helical" evidence="1">
    <location>
        <begin position="88"/>
        <end position="106"/>
    </location>
</feature>
<evidence type="ECO:0000256" key="1">
    <source>
        <dbReference type="SAM" id="Phobius"/>
    </source>
</evidence>
<feature type="transmembrane region" description="Helical" evidence="1">
    <location>
        <begin position="245"/>
        <end position="267"/>
    </location>
</feature>
<feature type="transmembrane region" description="Helical" evidence="1">
    <location>
        <begin position="57"/>
        <end position="82"/>
    </location>
</feature>
<feature type="transmembrane region" description="Helical" evidence="1">
    <location>
        <begin position="273"/>
        <end position="295"/>
    </location>
</feature>
<evidence type="ECO:0000313" key="3">
    <source>
        <dbReference type="Proteomes" id="UP000017052"/>
    </source>
</evidence>
<evidence type="ECO:0000313" key="2">
    <source>
        <dbReference type="EMBL" id="ERK54147.1"/>
    </source>
</evidence>
<keyword evidence="1" id="KW-0472">Membrane</keyword>
<feature type="transmembrane region" description="Helical" evidence="1">
    <location>
        <begin position="113"/>
        <end position="133"/>
    </location>
</feature>
<proteinExistence type="predicted"/>
<feature type="transmembrane region" description="Helical" evidence="1">
    <location>
        <begin position="139"/>
        <end position="159"/>
    </location>
</feature>
<reference evidence="2" key="1">
    <citation type="submission" date="2013-08" db="EMBL/GenBank/DDBJ databases">
        <authorList>
            <person name="Durkin A.S."/>
            <person name="Haft D.R."/>
            <person name="McCorrison J."/>
            <person name="Torralba M."/>
            <person name="Gillis M."/>
            <person name="Haft D.H."/>
            <person name="Methe B."/>
            <person name="Sutton G."/>
            <person name="Nelson K.E."/>
        </authorList>
    </citation>
    <scope>NUCLEOTIDE SEQUENCE [LARGE SCALE GENOMIC DNA]</scope>
    <source>
        <strain evidence="2">F0233</strain>
    </source>
</reference>
<feature type="transmembrane region" description="Helical" evidence="1">
    <location>
        <begin position="12"/>
        <end position="36"/>
    </location>
</feature>
<keyword evidence="1" id="KW-0812">Transmembrane</keyword>
<keyword evidence="1" id="KW-1133">Transmembrane helix</keyword>
<dbReference type="Proteomes" id="UP000017052">
    <property type="component" value="Unassembled WGS sequence"/>
</dbReference>
<dbReference type="AlphaFoldDB" id="U2RU06"/>
<keyword evidence="3" id="KW-1185">Reference proteome</keyword>
<name>U2RU06_9ACTN</name>
<dbReference type="EMBL" id="ACVN02000221">
    <property type="protein sequence ID" value="ERK54147.1"/>
    <property type="molecule type" value="Genomic_DNA"/>
</dbReference>
<sequence>MFLALNIGIRVGTGIIVASLCVALLGAASTISRTWIGTQKWRILRAFPIEEATLVRQTVLVAAGVLTLDVACPIILFSVFSADSPDAEKTWCTVLFGMGAAVVSVLSRSASRAVVRLAMLLGLIVSAALWIVHDGIGTLLVLVLGAVGLAAVHDVGALHGTARHATADPNILLGELRSSTMTLVDSIGLAVMSAIFTFTTADQGLITPLGMAFVTANTPLNSFFSRNPSTYSVIVAAPGSNAIFARYYSSACVFYVLSGIPAAIMLSRSGVPLPILLAELISCAAAAALVAGTLERYRPITSWKSEREVLRHPRKYLPPAAGLAATTLVMLVGSPA</sequence>
<gene>
    <name evidence="2" type="ORF">HMPREF0682_2657</name>
</gene>
<comment type="caution">
    <text evidence="2">The sequence shown here is derived from an EMBL/GenBank/DDBJ whole genome shotgun (WGS) entry which is preliminary data.</text>
</comment>
<protein>
    <submittedName>
        <fullName evidence="2">Membrane protein</fullName>
    </submittedName>
</protein>